<evidence type="ECO:0000313" key="3">
    <source>
        <dbReference type="Proteomes" id="UP000677265"/>
    </source>
</evidence>
<dbReference type="PANTHER" id="PTHR38471:SF2">
    <property type="entry name" value="FOUR HELIX BUNDLE PROTEIN"/>
    <property type="match status" value="1"/>
</dbReference>
<proteinExistence type="predicted"/>
<evidence type="ECO:0000313" key="1">
    <source>
        <dbReference type="EMBL" id="MBS4187911.1"/>
    </source>
</evidence>
<dbReference type="RefSeq" id="WP_213147719.1">
    <property type="nucleotide sequence ID" value="NZ_JAGYPE020000007.1"/>
</dbReference>
<dbReference type="Proteomes" id="UP000677265">
    <property type="component" value="Unassembled WGS sequence"/>
</dbReference>
<dbReference type="AlphaFoldDB" id="A0A942YDU1"/>
<protein>
    <submittedName>
        <fullName evidence="1">Four helix bundle protein</fullName>
    </submittedName>
</protein>
<dbReference type="SUPFAM" id="SSF158446">
    <property type="entry name" value="IVS-encoded protein-like"/>
    <property type="match status" value="2"/>
</dbReference>
<dbReference type="NCBIfam" id="TIGR02436">
    <property type="entry name" value="four helix bundle protein"/>
    <property type="match status" value="1"/>
</dbReference>
<dbReference type="Gene3D" id="1.20.1440.60">
    <property type="entry name" value="23S rRNA-intervening sequence"/>
    <property type="match status" value="2"/>
</dbReference>
<dbReference type="EMBL" id="JAGYPE020000007">
    <property type="protein sequence ID" value="MCH6265096.1"/>
    <property type="molecule type" value="Genomic_DNA"/>
</dbReference>
<dbReference type="Pfam" id="PF05635">
    <property type="entry name" value="23S_rRNA_IVP"/>
    <property type="match status" value="1"/>
</dbReference>
<accession>A0A942YDU1</accession>
<comment type="caution">
    <text evidence="1">The sequence shown here is derived from an EMBL/GenBank/DDBJ whole genome shotgun (WGS) entry which is preliminary data.</text>
</comment>
<name>A0A942YDU1_9BACI</name>
<dbReference type="EMBL" id="JAGYPE010000009">
    <property type="protein sequence ID" value="MBS4187911.1"/>
    <property type="molecule type" value="Genomic_DNA"/>
</dbReference>
<evidence type="ECO:0000313" key="2">
    <source>
        <dbReference type="EMBL" id="MCH6265096.1"/>
    </source>
</evidence>
<dbReference type="PANTHER" id="PTHR38471">
    <property type="entry name" value="FOUR HELIX BUNDLE PROTEIN"/>
    <property type="match status" value="1"/>
</dbReference>
<dbReference type="InterPro" id="IPR036583">
    <property type="entry name" value="23S_rRNA_IVS_sf"/>
</dbReference>
<keyword evidence="3" id="KW-1185">Reference proteome</keyword>
<reference evidence="1" key="1">
    <citation type="submission" date="2021-05" db="EMBL/GenBank/DDBJ databases">
        <title>Novel Bacillus species.</title>
        <authorList>
            <person name="Liu G."/>
        </authorList>
    </citation>
    <scope>NUCLEOTIDE SEQUENCE</scope>
    <source>
        <strain evidence="1 3">FJAT-50051</strain>
    </source>
</reference>
<gene>
    <name evidence="2" type="ORF">KHB02_006100</name>
    <name evidence="1" type="ORF">KHB02_41770</name>
</gene>
<dbReference type="InterPro" id="IPR012657">
    <property type="entry name" value="23S_rRNA-intervening_sequence"/>
</dbReference>
<sequence length="258" mass="30192">MQALRKQYNNNSRKSMVYTKSLSFAKDVYATSEHFPDLVIREKLRESAISIGTNIAQSRVTMYHAKEFNYLNGALLCISQCRTLLQLALVRGFLMYEEFQEAECKAVELLKMSFTLIKRLEQYVTNIEVEKWMVEDFRQSHLYNRSIDLMQTIYWLVDSVDFEINYEIAEEAYRLAINNPLFIATGIGQLNVKVRIKKFNEAKDNLGKLSRYLRQFNKTACNNRAELKAIEECRIQVVKLLNSYFGRLKSSNTIEQVK</sequence>
<organism evidence="1">
    <name type="scientific">Neobacillus citreus</name>
    <dbReference type="NCBI Taxonomy" id="2833578"/>
    <lineage>
        <taxon>Bacteria</taxon>
        <taxon>Bacillati</taxon>
        <taxon>Bacillota</taxon>
        <taxon>Bacilli</taxon>
        <taxon>Bacillales</taxon>
        <taxon>Bacillaceae</taxon>
        <taxon>Neobacillus</taxon>
    </lineage>
</organism>